<dbReference type="GO" id="GO:0000272">
    <property type="term" value="P:polysaccharide catabolic process"/>
    <property type="evidence" value="ECO:0007669"/>
    <property type="project" value="UniProtKB-KW"/>
</dbReference>
<keyword evidence="9" id="KW-1185">Reference proteome</keyword>
<dbReference type="SMART" id="SM00633">
    <property type="entry name" value="Glyco_10"/>
    <property type="match status" value="1"/>
</dbReference>
<evidence type="ECO:0000256" key="5">
    <source>
        <dbReference type="ARBA" id="ARBA00023326"/>
    </source>
</evidence>
<keyword evidence="2 6" id="KW-0378">Hydrolase</keyword>
<dbReference type="Gene3D" id="3.20.20.80">
    <property type="entry name" value="Glycosidases"/>
    <property type="match status" value="1"/>
</dbReference>
<dbReference type="EC" id="3.2.1.8" evidence="6"/>
<dbReference type="Proteomes" id="UP001212841">
    <property type="component" value="Unassembled WGS sequence"/>
</dbReference>
<dbReference type="PANTHER" id="PTHR31490:SF76">
    <property type="entry name" value="ENDO-1,4-BETA-XYLANASE C"/>
    <property type="match status" value="1"/>
</dbReference>
<dbReference type="Pfam" id="PF00331">
    <property type="entry name" value="Glyco_hydro_10"/>
    <property type="match status" value="1"/>
</dbReference>
<dbReference type="PANTHER" id="PTHR31490">
    <property type="entry name" value="GLYCOSYL HYDROLASE"/>
    <property type="match status" value="1"/>
</dbReference>
<comment type="catalytic activity">
    <reaction evidence="6">
        <text>Endohydrolysis of (1-&gt;4)-beta-D-xylosidic linkages in xylans.</text>
        <dbReference type="EC" id="3.2.1.8"/>
    </reaction>
</comment>
<dbReference type="PROSITE" id="PS51760">
    <property type="entry name" value="GH10_2"/>
    <property type="match status" value="1"/>
</dbReference>
<dbReference type="InterPro" id="IPR044846">
    <property type="entry name" value="GH10"/>
</dbReference>
<evidence type="ECO:0000256" key="2">
    <source>
        <dbReference type="ARBA" id="ARBA00022801"/>
    </source>
</evidence>
<evidence type="ECO:0000256" key="3">
    <source>
        <dbReference type="ARBA" id="ARBA00023277"/>
    </source>
</evidence>
<evidence type="ECO:0000313" key="8">
    <source>
        <dbReference type="EMBL" id="KAJ3039209.1"/>
    </source>
</evidence>
<gene>
    <name evidence="8" type="primary">XYL2</name>
    <name evidence="8" type="ORF">HK097_002904</name>
</gene>
<organism evidence="8 9">
    <name type="scientific">Rhizophlyctis rosea</name>
    <dbReference type="NCBI Taxonomy" id="64517"/>
    <lineage>
        <taxon>Eukaryota</taxon>
        <taxon>Fungi</taxon>
        <taxon>Fungi incertae sedis</taxon>
        <taxon>Chytridiomycota</taxon>
        <taxon>Chytridiomycota incertae sedis</taxon>
        <taxon>Chytridiomycetes</taxon>
        <taxon>Rhizophlyctidales</taxon>
        <taxon>Rhizophlyctidaceae</taxon>
        <taxon>Rhizophlyctis</taxon>
    </lineage>
</organism>
<dbReference type="InterPro" id="IPR017853">
    <property type="entry name" value="GH"/>
</dbReference>
<protein>
    <recommendedName>
        <fullName evidence="6">Beta-xylanase</fullName>
        <ecNumber evidence="6">3.2.1.8</ecNumber>
    </recommendedName>
</protein>
<keyword evidence="5 6" id="KW-0624">Polysaccharide degradation</keyword>
<name>A0AAD5X0X2_9FUNG</name>
<dbReference type="PRINTS" id="PR00134">
    <property type="entry name" value="GLHYDRLASE10"/>
</dbReference>
<dbReference type="EMBL" id="JADGJD010001658">
    <property type="protein sequence ID" value="KAJ3039209.1"/>
    <property type="molecule type" value="Genomic_DNA"/>
</dbReference>
<keyword evidence="3 6" id="KW-0119">Carbohydrate metabolism</keyword>
<feature type="domain" description="GH10" evidence="7">
    <location>
        <begin position="1"/>
        <end position="291"/>
    </location>
</feature>
<dbReference type="AlphaFoldDB" id="A0AAD5X0X2"/>
<dbReference type="InterPro" id="IPR001000">
    <property type="entry name" value="GH10_dom"/>
</dbReference>
<evidence type="ECO:0000259" key="7">
    <source>
        <dbReference type="PROSITE" id="PS51760"/>
    </source>
</evidence>
<dbReference type="GO" id="GO:0031176">
    <property type="term" value="F:endo-1,4-beta-xylanase activity"/>
    <property type="evidence" value="ECO:0007669"/>
    <property type="project" value="UniProtKB-EC"/>
</dbReference>
<reference evidence="8" key="1">
    <citation type="submission" date="2020-05" db="EMBL/GenBank/DDBJ databases">
        <title>Phylogenomic resolution of chytrid fungi.</title>
        <authorList>
            <person name="Stajich J.E."/>
            <person name="Amses K."/>
            <person name="Simmons R."/>
            <person name="Seto K."/>
            <person name="Myers J."/>
            <person name="Bonds A."/>
            <person name="Quandt C.A."/>
            <person name="Barry K."/>
            <person name="Liu P."/>
            <person name="Grigoriev I."/>
            <person name="Longcore J.E."/>
            <person name="James T.Y."/>
        </authorList>
    </citation>
    <scope>NUCLEOTIDE SEQUENCE</scope>
    <source>
        <strain evidence="8">JEL0318</strain>
    </source>
</reference>
<keyword evidence="4 6" id="KW-0326">Glycosidase</keyword>
<comment type="caution">
    <text evidence="8">The sequence shown here is derived from an EMBL/GenBank/DDBJ whole genome shotgun (WGS) entry which is preliminary data.</text>
</comment>
<sequence length="293" mass="31466">MKAKGKKYWGNIVDGNTINNAAITNVLKSEFGAVTPENSMKWEVIEPSRGSFVWTNADAIANFAKTNGKLLRGHTLVWHSQLPSWVSSITDKTTLTTVMQNHISTVMGRYKGQVYAWDVVNEIFEENGSFRQSVFYKVLGEDFVGIAFRAARAADPSAKLYINDYNLDSASYAKTTAMANAVKRWLAAGIPIDGIGSQAHLQAGQGANAQAALTTLAGSGVSEVAITELDIVSAPATDYANVAKACLAVSKCVGITSWGVRDTESWRASSTPLMYDGSTQKKAAYTAAYNALA</sequence>
<comment type="similarity">
    <text evidence="1 6">Belongs to the glycosyl hydrolase 10 (cellulase F) family.</text>
</comment>
<accession>A0AAD5X0X2</accession>
<evidence type="ECO:0000256" key="4">
    <source>
        <dbReference type="ARBA" id="ARBA00023295"/>
    </source>
</evidence>
<evidence type="ECO:0000313" key="9">
    <source>
        <dbReference type="Proteomes" id="UP001212841"/>
    </source>
</evidence>
<evidence type="ECO:0000256" key="1">
    <source>
        <dbReference type="ARBA" id="ARBA00007495"/>
    </source>
</evidence>
<dbReference type="SUPFAM" id="SSF51445">
    <property type="entry name" value="(Trans)glycosidases"/>
    <property type="match status" value="1"/>
</dbReference>
<proteinExistence type="inferred from homology"/>
<evidence type="ECO:0000256" key="6">
    <source>
        <dbReference type="RuleBase" id="RU361174"/>
    </source>
</evidence>